<reference evidence="1 2" key="1">
    <citation type="submission" date="2023-10" db="EMBL/GenBank/DDBJ databases">
        <title>Pseudomonas otitidis isolated from a paediatric patient with cystic fibrosis in Chile.</title>
        <authorList>
            <person name="Amsteins-Romero L."/>
            <person name="Opazo-Capurro A."/>
            <person name="Matus-Kohler M."/>
            <person name="Gonzalez-Rocha G."/>
        </authorList>
    </citation>
    <scope>NUCLEOTIDE SEQUENCE [LARGE SCALE GENOMIC DNA]</scope>
    <source>
        <strain evidence="1 2">P-714</strain>
    </source>
</reference>
<organism evidence="1 2">
    <name type="scientific">Metapseudomonas otitidis</name>
    <dbReference type="NCBI Taxonomy" id="319939"/>
    <lineage>
        <taxon>Bacteria</taxon>
        <taxon>Pseudomonadati</taxon>
        <taxon>Pseudomonadota</taxon>
        <taxon>Gammaproteobacteria</taxon>
        <taxon>Pseudomonadales</taxon>
        <taxon>Pseudomonadaceae</taxon>
        <taxon>Metapseudomonas</taxon>
    </lineage>
</organism>
<feature type="non-terminal residue" evidence="1">
    <location>
        <position position="69"/>
    </location>
</feature>
<protein>
    <submittedName>
        <fullName evidence="1">Uncharacterized protein</fullName>
    </submittedName>
</protein>
<evidence type="ECO:0000313" key="2">
    <source>
        <dbReference type="Proteomes" id="UP001273935"/>
    </source>
</evidence>
<accession>A0ABU3Y204</accession>
<sequence length="69" mass="8396">LARRTRLDLYRKPRHRARSRFLHLMAYLDSGLARHQEQRRRHDALQQRRQLRLLLQPEQFAAAPEVQQA</sequence>
<dbReference type="RefSeq" id="WP_317234965.1">
    <property type="nucleotide sequence ID" value="NZ_JAWJUL010000683.1"/>
</dbReference>
<keyword evidence="2" id="KW-1185">Reference proteome</keyword>
<comment type="caution">
    <text evidence="1">The sequence shown here is derived from an EMBL/GenBank/DDBJ whole genome shotgun (WGS) entry which is preliminary data.</text>
</comment>
<feature type="non-terminal residue" evidence="1">
    <location>
        <position position="1"/>
    </location>
</feature>
<proteinExistence type="predicted"/>
<dbReference type="Proteomes" id="UP001273935">
    <property type="component" value="Unassembled WGS sequence"/>
</dbReference>
<evidence type="ECO:0000313" key="1">
    <source>
        <dbReference type="EMBL" id="MDV3444084.1"/>
    </source>
</evidence>
<dbReference type="EMBL" id="JAWJUL010000683">
    <property type="protein sequence ID" value="MDV3444084.1"/>
    <property type="molecule type" value="Genomic_DNA"/>
</dbReference>
<name>A0ABU3Y204_9GAMM</name>
<gene>
    <name evidence="1" type="ORF">R0G64_32895</name>
</gene>